<feature type="transmembrane region" description="Helical" evidence="1">
    <location>
        <begin position="77"/>
        <end position="100"/>
    </location>
</feature>
<feature type="transmembrane region" description="Helical" evidence="1">
    <location>
        <begin position="193"/>
        <end position="215"/>
    </location>
</feature>
<protein>
    <submittedName>
        <fullName evidence="3">DUF5009 domain-containing protein</fullName>
    </submittedName>
</protein>
<feature type="transmembrane region" description="Helical" evidence="1">
    <location>
        <begin position="287"/>
        <end position="304"/>
    </location>
</feature>
<organism evidence="3 4">
    <name type="scientific">Clostridium thailandense</name>
    <dbReference type="NCBI Taxonomy" id="2794346"/>
    <lineage>
        <taxon>Bacteria</taxon>
        <taxon>Bacillati</taxon>
        <taxon>Bacillota</taxon>
        <taxon>Clostridia</taxon>
        <taxon>Eubacteriales</taxon>
        <taxon>Clostridiaceae</taxon>
        <taxon>Clostridium</taxon>
    </lineage>
</organism>
<dbReference type="PANTHER" id="PTHR31061:SF24">
    <property type="entry name" value="LD22376P"/>
    <property type="match status" value="1"/>
</dbReference>
<reference evidence="3" key="1">
    <citation type="submission" date="2020-12" db="EMBL/GenBank/DDBJ databases">
        <title>Clostridium thailandense sp. nov., a novel acetogenic bacterium isolated from peat land soil in Thailand.</title>
        <authorList>
            <person name="Chaikitkaew S."/>
            <person name="Birkeland N.K."/>
        </authorList>
    </citation>
    <scope>NUCLEOTIDE SEQUENCE</scope>
    <source>
        <strain evidence="3">PL3</strain>
    </source>
</reference>
<feature type="transmembrane region" description="Helical" evidence="1">
    <location>
        <begin position="340"/>
        <end position="359"/>
    </location>
</feature>
<dbReference type="EMBL" id="JAEEGC010000008">
    <property type="protein sequence ID" value="MBV7271727.1"/>
    <property type="molecule type" value="Genomic_DNA"/>
</dbReference>
<dbReference type="InterPro" id="IPR012429">
    <property type="entry name" value="HGSNAT_cat"/>
</dbReference>
<dbReference type="PANTHER" id="PTHR31061">
    <property type="entry name" value="LD22376P"/>
    <property type="match status" value="1"/>
</dbReference>
<feature type="transmembrane region" description="Helical" evidence="1">
    <location>
        <begin position="46"/>
        <end position="65"/>
    </location>
</feature>
<keyword evidence="1" id="KW-0472">Membrane</keyword>
<dbReference type="Proteomes" id="UP000694308">
    <property type="component" value="Unassembled WGS sequence"/>
</dbReference>
<evidence type="ECO:0000259" key="2">
    <source>
        <dbReference type="Pfam" id="PF07786"/>
    </source>
</evidence>
<gene>
    <name evidence="3" type="ORF">I6U48_02210</name>
</gene>
<keyword evidence="1" id="KW-0812">Transmembrane</keyword>
<feature type="domain" description="Heparan-alpha-glucosaminide N-acetyltransferase catalytic" evidence="2">
    <location>
        <begin position="4"/>
        <end position="154"/>
    </location>
</feature>
<dbReference type="Pfam" id="PF07786">
    <property type="entry name" value="HGSNAT_cat"/>
    <property type="match status" value="1"/>
</dbReference>
<evidence type="ECO:0000256" key="1">
    <source>
        <dbReference type="SAM" id="Phobius"/>
    </source>
</evidence>
<proteinExistence type="predicted"/>
<feature type="transmembrane region" description="Helical" evidence="1">
    <location>
        <begin position="251"/>
        <end position="275"/>
    </location>
</feature>
<dbReference type="RefSeq" id="WP_218318766.1">
    <property type="nucleotide sequence ID" value="NZ_JAEEGC010000008.1"/>
</dbReference>
<feature type="transmembrane region" description="Helical" evidence="1">
    <location>
        <begin position="227"/>
        <end position="245"/>
    </location>
</feature>
<accession>A0A949TJL2</accession>
<evidence type="ECO:0000313" key="4">
    <source>
        <dbReference type="Proteomes" id="UP000694308"/>
    </source>
</evidence>
<name>A0A949TJL2_9CLOT</name>
<sequence>MVLRIKAIDVLRGFAVAMMVLCNNVGNGDRNYVQLRHVEWNGLTFADFGFPFFILVMGMTIPIVMEKRKAAGTKINHIILQVFIRSLVLVALGLFLNGFPLFDLSIIRIPGVLQRIGIVYLISTLVYLAITHITDKDKLIIASLITISLVIVIGYYIVLKPYGLEPEGNLVGRIDFKFLKGHLALKASDPEGILSTIASVSTGTLGCVIGHFLIFKNSTPYNKVLNIAALGIANLAGAFLFNKIFPFNKMIWSSSFILITAGVAALSIALLHLVCDICKKDGIFKPFIALGSSPIFVYLVSELIRKTLWKVPIYDKQFKEALGFCPWITFKFITPWAGEWLDSLYFSIFYVILWMWIMSRMHSQGKYIRL</sequence>
<dbReference type="AlphaFoldDB" id="A0A949TJL2"/>
<comment type="caution">
    <text evidence="3">The sequence shown here is derived from an EMBL/GenBank/DDBJ whole genome shotgun (WGS) entry which is preliminary data.</text>
</comment>
<keyword evidence="4" id="KW-1185">Reference proteome</keyword>
<feature type="transmembrane region" description="Helical" evidence="1">
    <location>
        <begin position="112"/>
        <end position="130"/>
    </location>
</feature>
<feature type="transmembrane region" description="Helical" evidence="1">
    <location>
        <begin position="139"/>
        <end position="158"/>
    </location>
</feature>
<keyword evidence="1" id="KW-1133">Transmembrane helix</keyword>
<evidence type="ECO:0000313" key="3">
    <source>
        <dbReference type="EMBL" id="MBV7271727.1"/>
    </source>
</evidence>